<comment type="catalytic activity">
    <reaction evidence="13 15">
        <text>2 cob(II)yrinate a,c diamide + reduced [electron-transfer flavoprotein] + 2 ATP = 2 adenosylcob(III)yrinate a,c-diamide + 2 triphosphate + oxidized [electron-transfer flavoprotein] + 3 H(+)</text>
        <dbReference type="Rhea" id="RHEA:11528"/>
        <dbReference type="Rhea" id="RHEA-COMP:10685"/>
        <dbReference type="Rhea" id="RHEA-COMP:10686"/>
        <dbReference type="ChEBI" id="CHEBI:15378"/>
        <dbReference type="ChEBI" id="CHEBI:18036"/>
        <dbReference type="ChEBI" id="CHEBI:30616"/>
        <dbReference type="ChEBI" id="CHEBI:57692"/>
        <dbReference type="ChEBI" id="CHEBI:58307"/>
        <dbReference type="ChEBI" id="CHEBI:58503"/>
        <dbReference type="ChEBI" id="CHEBI:58537"/>
        <dbReference type="EC" id="2.5.1.17"/>
    </reaction>
</comment>
<dbReference type="GO" id="GO:0008817">
    <property type="term" value="F:corrinoid adenosyltransferase activity"/>
    <property type="evidence" value="ECO:0007669"/>
    <property type="project" value="UniProtKB-UniRule"/>
</dbReference>
<evidence type="ECO:0000313" key="17">
    <source>
        <dbReference type="EMBL" id="HIT97439.1"/>
    </source>
</evidence>
<reference evidence="17" key="1">
    <citation type="submission" date="2020-10" db="EMBL/GenBank/DDBJ databases">
        <authorList>
            <person name="Gilroy R."/>
        </authorList>
    </citation>
    <scope>NUCLEOTIDE SEQUENCE</scope>
    <source>
        <strain evidence="17">1383</strain>
    </source>
</reference>
<evidence type="ECO:0000256" key="15">
    <source>
        <dbReference type="RuleBase" id="RU366026"/>
    </source>
</evidence>
<dbReference type="InterPro" id="IPR016030">
    <property type="entry name" value="CblAdoTrfase-like"/>
</dbReference>
<keyword evidence="9 15" id="KW-0067">ATP-binding</keyword>
<dbReference type="GO" id="GO:0005524">
    <property type="term" value="F:ATP binding"/>
    <property type="evidence" value="ECO:0007669"/>
    <property type="project" value="UniProtKB-UniRule"/>
</dbReference>
<dbReference type="FunFam" id="1.20.1200.10:FF:000003">
    <property type="entry name" value="ATP:cob(I)alamin adenosyltransferase"/>
    <property type="match status" value="1"/>
</dbReference>
<evidence type="ECO:0000256" key="1">
    <source>
        <dbReference type="ARBA" id="ARBA00004496"/>
    </source>
</evidence>
<dbReference type="GO" id="GO:0005737">
    <property type="term" value="C:cytoplasm"/>
    <property type="evidence" value="ECO:0007669"/>
    <property type="project" value="UniProtKB-SubCell"/>
</dbReference>
<evidence type="ECO:0000256" key="6">
    <source>
        <dbReference type="ARBA" id="ARBA00022490"/>
    </source>
</evidence>
<name>A0A9D1H8Z3_9FLAO</name>
<protein>
    <recommendedName>
        <fullName evidence="5 15">Corrinoid adenosyltransferase</fullName>
        <ecNumber evidence="4 15">2.5.1.17</ecNumber>
    </recommendedName>
    <alternativeName>
        <fullName evidence="10 15">Cob(II)alamin adenosyltransferase</fullName>
    </alternativeName>
    <alternativeName>
        <fullName evidence="12 15">Cob(II)yrinic acid a,c-diamide adenosyltransferase</fullName>
    </alternativeName>
    <alternativeName>
        <fullName evidence="11 15">Cobinamide/cobalamin adenosyltransferase</fullName>
    </alternativeName>
</protein>
<dbReference type="Proteomes" id="UP000824161">
    <property type="component" value="Unassembled WGS sequence"/>
</dbReference>
<comment type="subcellular location">
    <subcellularLocation>
        <location evidence="1">Cytoplasm</location>
    </subcellularLocation>
</comment>
<evidence type="ECO:0000256" key="5">
    <source>
        <dbReference type="ARBA" id="ARBA00020963"/>
    </source>
</evidence>
<dbReference type="SUPFAM" id="SSF89028">
    <property type="entry name" value="Cobalamin adenosyltransferase-like"/>
    <property type="match status" value="1"/>
</dbReference>
<organism evidence="17 18">
    <name type="scientific">Candidatus Merdimorpha stercoravium</name>
    <dbReference type="NCBI Taxonomy" id="2840863"/>
    <lineage>
        <taxon>Bacteria</taxon>
        <taxon>Pseudomonadati</taxon>
        <taxon>Bacteroidota</taxon>
        <taxon>Flavobacteriia</taxon>
        <taxon>Flavobacteriales</taxon>
        <taxon>Candidatus Merdimorpha</taxon>
    </lineage>
</organism>
<keyword evidence="8 15" id="KW-0547">Nucleotide-binding</keyword>
<evidence type="ECO:0000259" key="16">
    <source>
        <dbReference type="Pfam" id="PF01923"/>
    </source>
</evidence>
<evidence type="ECO:0000256" key="9">
    <source>
        <dbReference type="ARBA" id="ARBA00022840"/>
    </source>
</evidence>
<dbReference type="InterPro" id="IPR036451">
    <property type="entry name" value="CblAdoTrfase-like_sf"/>
</dbReference>
<evidence type="ECO:0000256" key="4">
    <source>
        <dbReference type="ARBA" id="ARBA00012454"/>
    </source>
</evidence>
<evidence type="ECO:0000256" key="13">
    <source>
        <dbReference type="ARBA" id="ARBA00048555"/>
    </source>
</evidence>
<comment type="catalytic activity">
    <reaction evidence="14 15">
        <text>2 cob(II)alamin + reduced [electron-transfer flavoprotein] + 2 ATP = 2 adenosylcob(III)alamin + 2 triphosphate + oxidized [electron-transfer flavoprotein] + 3 H(+)</text>
        <dbReference type="Rhea" id="RHEA:28671"/>
        <dbReference type="Rhea" id="RHEA-COMP:10685"/>
        <dbReference type="Rhea" id="RHEA-COMP:10686"/>
        <dbReference type="ChEBI" id="CHEBI:15378"/>
        <dbReference type="ChEBI" id="CHEBI:16304"/>
        <dbReference type="ChEBI" id="CHEBI:18036"/>
        <dbReference type="ChEBI" id="CHEBI:18408"/>
        <dbReference type="ChEBI" id="CHEBI:30616"/>
        <dbReference type="ChEBI" id="CHEBI:57692"/>
        <dbReference type="ChEBI" id="CHEBI:58307"/>
        <dbReference type="EC" id="2.5.1.17"/>
    </reaction>
</comment>
<dbReference type="GO" id="GO:0009236">
    <property type="term" value="P:cobalamin biosynthetic process"/>
    <property type="evidence" value="ECO:0007669"/>
    <property type="project" value="UniProtKB-UniRule"/>
</dbReference>
<evidence type="ECO:0000313" key="18">
    <source>
        <dbReference type="Proteomes" id="UP000824161"/>
    </source>
</evidence>
<comment type="caution">
    <text evidence="17">The sequence shown here is derived from an EMBL/GenBank/DDBJ whole genome shotgun (WGS) entry which is preliminary data.</text>
</comment>
<feature type="domain" description="Cobalamin adenosyltransferase-like" evidence="16">
    <location>
        <begin position="3"/>
        <end position="170"/>
    </location>
</feature>
<dbReference type="NCBIfam" id="TIGR00636">
    <property type="entry name" value="PduO_Nterm"/>
    <property type="match status" value="1"/>
</dbReference>
<evidence type="ECO:0000256" key="7">
    <source>
        <dbReference type="ARBA" id="ARBA00022679"/>
    </source>
</evidence>
<evidence type="ECO:0000256" key="12">
    <source>
        <dbReference type="ARBA" id="ARBA00033354"/>
    </source>
</evidence>
<keyword evidence="6" id="KW-0963">Cytoplasm</keyword>
<keyword evidence="15" id="KW-0169">Cobalamin biosynthesis</keyword>
<evidence type="ECO:0000256" key="14">
    <source>
        <dbReference type="ARBA" id="ARBA00048692"/>
    </source>
</evidence>
<dbReference type="PANTHER" id="PTHR12213">
    <property type="entry name" value="CORRINOID ADENOSYLTRANSFERASE"/>
    <property type="match status" value="1"/>
</dbReference>
<dbReference type="Gene3D" id="1.20.1200.10">
    <property type="entry name" value="Cobalamin adenosyltransferase-like"/>
    <property type="match status" value="1"/>
</dbReference>
<comment type="similarity">
    <text evidence="3 15">Belongs to the Cob(I)alamin adenosyltransferase family.</text>
</comment>
<dbReference type="EC" id="2.5.1.17" evidence="4 15"/>
<dbReference type="InterPro" id="IPR029499">
    <property type="entry name" value="PduO-typ"/>
</dbReference>
<evidence type="ECO:0000256" key="3">
    <source>
        <dbReference type="ARBA" id="ARBA00007487"/>
    </source>
</evidence>
<dbReference type="EMBL" id="DVLY01000027">
    <property type="protein sequence ID" value="HIT97439.1"/>
    <property type="molecule type" value="Genomic_DNA"/>
</dbReference>
<gene>
    <name evidence="17" type="ORF">IAC44_01220</name>
</gene>
<proteinExistence type="inferred from homology"/>
<evidence type="ECO:0000256" key="10">
    <source>
        <dbReference type="ARBA" id="ARBA00031529"/>
    </source>
</evidence>
<evidence type="ECO:0000256" key="11">
    <source>
        <dbReference type="ARBA" id="ARBA00033334"/>
    </source>
</evidence>
<dbReference type="AlphaFoldDB" id="A0A9D1H8Z3"/>
<evidence type="ECO:0000256" key="8">
    <source>
        <dbReference type="ARBA" id="ARBA00022741"/>
    </source>
</evidence>
<comment type="pathway">
    <text evidence="2 15">Cofactor biosynthesis; adenosylcobalamin biosynthesis; adenosylcobalamin from cob(II)yrinate a,c-diamide: step 2/7.</text>
</comment>
<reference evidence="17" key="2">
    <citation type="journal article" date="2021" name="PeerJ">
        <title>Extensive microbial diversity within the chicken gut microbiome revealed by metagenomics and culture.</title>
        <authorList>
            <person name="Gilroy R."/>
            <person name="Ravi A."/>
            <person name="Getino M."/>
            <person name="Pursley I."/>
            <person name="Horton D.L."/>
            <person name="Alikhan N.F."/>
            <person name="Baker D."/>
            <person name="Gharbi K."/>
            <person name="Hall N."/>
            <person name="Watson M."/>
            <person name="Adriaenssens E.M."/>
            <person name="Foster-Nyarko E."/>
            <person name="Jarju S."/>
            <person name="Secka A."/>
            <person name="Antonio M."/>
            <person name="Oren A."/>
            <person name="Chaudhuri R.R."/>
            <person name="La Ragione R."/>
            <person name="Hildebrand F."/>
            <person name="Pallen M.J."/>
        </authorList>
    </citation>
    <scope>NUCLEOTIDE SEQUENCE</scope>
    <source>
        <strain evidence="17">1383</strain>
    </source>
</reference>
<keyword evidence="7 15" id="KW-0808">Transferase</keyword>
<dbReference type="Pfam" id="PF01923">
    <property type="entry name" value="Cob_adeno_trans"/>
    <property type="match status" value="1"/>
</dbReference>
<sequence length="183" mass="20412">MKIYTKTGDKGTTSLVGGSRVAKDDPRLEAYGTVDELNSFIGLLSDTHGVSDPMKTELKHIQNTLFNLGSQLASLPEDIEKYRIPVVTQSDIEALETSIDRMQESLVPLKKFILPGGHPSVSLAHVARSVCRRAERRTVTLCHAEGEADLDTALRYLNRLSDYLFVAARFLAHEQGIPERFWE</sequence>
<dbReference type="PANTHER" id="PTHR12213:SF0">
    <property type="entry name" value="CORRINOID ADENOSYLTRANSFERASE MMAB"/>
    <property type="match status" value="1"/>
</dbReference>
<evidence type="ECO:0000256" key="2">
    <source>
        <dbReference type="ARBA" id="ARBA00005121"/>
    </source>
</evidence>
<accession>A0A9D1H8Z3</accession>